<protein>
    <submittedName>
        <fullName evidence="1">Uncharacterized protein</fullName>
    </submittedName>
</protein>
<gene>
    <name evidence="1" type="ORF">MAR_033535</name>
</gene>
<dbReference type="EMBL" id="CP111028">
    <property type="protein sequence ID" value="WAR30993.1"/>
    <property type="molecule type" value="Genomic_DNA"/>
</dbReference>
<keyword evidence="2" id="KW-1185">Reference proteome</keyword>
<sequence length="114" mass="13415">MVEEMNAQWNISVDSSFLPYVETSQFELKLPKQTEIPPPHLEPVVVEKMIFGAEIDFMTSKDRDNSSVCYKECQCPCSWVKPNTYTERELKEKVKKLQQKLIRNKNETSSWVRK</sequence>
<organism evidence="1 2">
    <name type="scientific">Mya arenaria</name>
    <name type="common">Soft-shell clam</name>
    <dbReference type="NCBI Taxonomy" id="6604"/>
    <lineage>
        <taxon>Eukaryota</taxon>
        <taxon>Metazoa</taxon>
        <taxon>Spiralia</taxon>
        <taxon>Lophotrochozoa</taxon>
        <taxon>Mollusca</taxon>
        <taxon>Bivalvia</taxon>
        <taxon>Autobranchia</taxon>
        <taxon>Heteroconchia</taxon>
        <taxon>Euheterodonta</taxon>
        <taxon>Imparidentia</taxon>
        <taxon>Neoheterodontei</taxon>
        <taxon>Myida</taxon>
        <taxon>Myoidea</taxon>
        <taxon>Myidae</taxon>
        <taxon>Mya</taxon>
    </lineage>
</organism>
<accession>A0ABY7G982</accession>
<proteinExistence type="predicted"/>
<feature type="non-terminal residue" evidence="1">
    <location>
        <position position="114"/>
    </location>
</feature>
<dbReference type="Proteomes" id="UP001164746">
    <property type="component" value="Chromosome 17"/>
</dbReference>
<evidence type="ECO:0000313" key="1">
    <source>
        <dbReference type="EMBL" id="WAR30993.1"/>
    </source>
</evidence>
<evidence type="ECO:0000313" key="2">
    <source>
        <dbReference type="Proteomes" id="UP001164746"/>
    </source>
</evidence>
<reference evidence="1" key="1">
    <citation type="submission" date="2022-11" db="EMBL/GenBank/DDBJ databases">
        <title>Centuries of genome instability and evolution in soft-shell clam transmissible cancer (bioRxiv).</title>
        <authorList>
            <person name="Hart S.F.M."/>
            <person name="Yonemitsu M.A."/>
            <person name="Giersch R.M."/>
            <person name="Beal B.F."/>
            <person name="Arriagada G."/>
            <person name="Davis B.W."/>
            <person name="Ostrander E.A."/>
            <person name="Goff S.P."/>
            <person name="Metzger M.J."/>
        </authorList>
    </citation>
    <scope>NUCLEOTIDE SEQUENCE</scope>
    <source>
        <strain evidence="1">MELC-2E11</strain>
        <tissue evidence="1">Siphon/mantle</tissue>
    </source>
</reference>
<name>A0ABY7G982_MYAAR</name>